<feature type="non-terminal residue" evidence="1">
    <location>
        <position position="1"/>
    </location>
</feature>
<organism evidence="1 2">
    <name type="scientific">Cellulophaga baltica</name>
    <dbReference type="NCBI Taxonomy" id="76594"/>
    <lineage>
        <taxon>Bacteria</taxon>
        <taxon>Pseudomonadati</taxon>
        <taxon>Bacteroidota</taxon>
        <taxon>Flavobacteriia</taxon>
        <taxon>Flavobacteriales</taxon>
        <taxon>Flavobacteriaceae</taxon>
        <taxon>Cellulophaga</taxon>
    </lineage>
</organism>
<protein>
    <recommendedName>
        <fullName evidence="3">Transposase DDE domain-containing protein</fullName>
    </recommendedName>
</protein>
<dbReference type="Proteomes" id="UP000182114">
    <property type="component" value="Unassembled WGS sequence"/>
</dbReference>
<gene>
    <name evidence="1" type="ORF">SAMN04487992_1492</name>
</gene>
<evidence type="ECO:0000313" key="1">
    <source>
        <dbReference type="EMBL" id="SDF60091.1"/>
    </source>
</evidence>
<keyword evidence="2" id="KW-1185">Reference proteome</keyword>
<dbReference type="AlphaFoldDB" id="A0A1G7MEH5"/>
<dbReference type="EMBL" id="FNBD01000049">
    <property type="protein sequence ID" value="SDF60091.1"/>
    <property type="molecule type" value="Genomic_DNA"/>
</dbReference>
<accession>A0A1G7MEH5</accession>
<sequence>KINTLGLKQANKVMHLSAIAYNLKKHLKFTQKHVKSGAGMGSLFILLKKTLYAVKNSCLSTSKITNYLTN</sequence>
<name>A0A1G7MEH5_9FLAO</name>
<evidence type="ECO:0000313" key="2">
    <source>
        <dbReference type="Proteomes" id="UP000182114"/>
    </source>
</evidence>
<reference evidence="2" key="1">
    <citation type="submission" date="2016-10" db="EMBL/GenBank/DDBJ databases">
        <authorList>
            <person name="Varghese N."/>
            <person name="Submissions S."/>
        </authorList>
    </citation>
    <scope>NUCLEOTIDE SEQUENCE [LARGE SCALE GENOMIC DNA]</scope>
    <source>
        <strain evidence="2">DSM 24729</strain>
    </source>
</reference>
<proteinExistence type="predicted"/>
<evidence type="ECO:0008006" key="3">
    <source>
        <dbReference type="Google" id="ProtNLM"/>
    </source>
</evidence>